<evidence type="ECO:0000256" key="3">
    <source>
        <dbReference type="ARBA" id="ARBA00009723"/>
    </source>
</evidence>
<evidence type="ECO:0000256" key="1">
    <source>
        <dbReference type="ARBA" id="ARBA00003555"/>
    </source>
</evidence>
<evidence type="ECO:0000313" key="14">
    <source>
        <dbReference type="EMBL" id="KAJ3227968.1"/>
    </source>
</evidence>
<keyword evidence="15" id="KW-1185">Reference proteome</keyword>
<keyword evidence="7" id="KW-0521">NADP</keyword>
<dbReference type="Pfam" id="PF01872">
    <property type="entry name" value="RibD_C"/>
    <property type="match status" value="1"/>
</dbReference>
<comment type="similarity">
    <text evidence="3">Belongs to the HTP reductase family.</text>
</comment>
<dbReference type="InterPro" id="IPR050765">
    <property type="entry name" value="Riboflavin_Biosynth_HTPR"/>
</dbReference>
<comment type="pathway">
    <text evidence="2">Cofactor biosynthesis; riboflavin biosynthesis.</text>
</comment>
<evidence type="ECO:0000259" key="13">
    <source>
        <dbReference type="Pfam" id="PF01872"/>
    </source>
</evidence>
<dbReference type="SUPFAM" id="SSF53597">
    <property type="entry name" value="Dihydrofolate reductase-like"/>
    <property type="match status" value="1"/>
</dbReference>
<evidence type="ECO:0000256" key="5">
    <source>
        <dbReference type="ARBA" id="ARBA00015035"/>
    </source>
</evidence>
<evidence type="ECO:0000256" key="4">
    <source>
        <dbReference type="ARBA" id="ARBA00012851"/>
    </source>
</evidence>
<evidence type="ECO:0000256" key="2">
    <source>
        <dbReference type="ARBA" id="ARBA00005104"/>
    </source>
</evidence>
<evidence type="ECO:0000256" key="11">
    <source>
        <dbReference type="ARBA" id="ARBA00047550"/>
    </source>
</evidence>
<dbReference type="GO" id="GO:0008703">
    <property type="term" value="F:5-amino-6-(5-phosphoribosylamino)uracil reductase activity"/>
    <property type="evidence" value="ECO:0007669"/>
    <property type="project" value="InterPro"/>
</dbReference>
<organism evidence="14 15">
    <name type="scientific">Clydaea vesicula</name>
    <dbReference type="NCBI Taxonomy" id="447962"/>
    <lineage>
        <taxon>Eukaryota</taxon>
        <taxon>Fungi</taxon>
        <taxon>Fungi incertae sedis</taxon>
        <taxon>Chytridiomycota</taxon>
        <taxon>Chytridiomycota incertae sedis</taxon>
        <taxon>Chytridiomycetes</taxon>
        <taxon>Lobulomycetales</taxon>
        <taxon>Lobulomycetaceae</taxon>
        <taxon>Clydaea</taxon>
    </lineage>
</organism>
<comment type="caution">
    <text evidence="14">The sequence shown here is derived from an EMBL/GenBank/DDBJ whole genome shotgun (WGS) entry which is preliminary data.</text>
</comment>
<accession>A0AAD5UB56</accession>
<evidence type="ECO:0000256" key="10">
    <source>
        <dbReference type="ARBA" id="ARBA00031630"/>
    </source>
</evidence>
<reference evidence="14" key="1">
    <citation type="submission" date="2020-05" db="EMBL/GenBank/DDBJ databases">
        <title>Phylogenomic resolution of chytrid fungi.</title>
        <authorList>
            <person name="Stajich J.E."/>
            <person name="Amses K."/>
            <person name="Simmons R."/>
            <person name="Seto K."/>
            <person name="Myers J."/>
            <person name="Bonds A."/>
            <person name="Quandt C.A."/>
            <person name="Barry K."/>
            <person name="Liu P."/>
            <person name="Grigoriev I."/>
            <person name="Longcore J.E."/>
            <person name="James T.Y."/>
        </authorList>
    </citation>
    <scope>NUCLEOTIDE SEQUENCE</scope>
    <source>
        <strain evidence="14">JEL0476</strain>
    </source>
</reference>
<dbReference type="GO" id="GO:0009231">
    <property type="term" value="P:riboflavin biosynthetic process"/>
    <property type="evidence" value="ECO:0007669"/>
    <property type="project" value="UniProtKB-KW"/>
</dbReference>
<evidence type="ECO:0000256" key="6">
    <source>
        <dbReference type="ARBA" id="ARBA00022619"/>
    </source>
</evidence>
<dbReference type="EMBL" id="JADGJW010000008">
    <property type="protein sequence ID" value="KAJ3227968.1"/>
    <property type="molecule type" value="Genomic_DNA"/>
</dbReference>
<evidence type="ECO:0000256" key="7">
    <source>
        <dbReference type="ARBA" id="ARBA00022857"/>
    </source>
</evidence>
<keyword evidence="8" id="KW-0560">Oxidoreductase</keyword>
<dbReference type="AlphaFoldDB" id="A0AAD5UB56"/>
<dbReference type="PANTHER" id="PTHR38011:SF7">
    <property type="entry name" value="2,5-DIAMINO-6-RIBOSYLAMINO-4(3H)-PYRIMIDINONE 5'-PHOSPHATE REDUCTASE"/>
    <property type="match status" value="1"/>
</dbReference>
<dbReference type="InterPro" id="IPR024072">
    <property type="entry name" value="DHFR-like_dom_sf"/>
</dbReference>
<keyword evidence="6" id="KW-0686">Riboflavin biosynthesis</keyword>
<gene>
    <name evidence="14" type="ORF">HK099_007837</name>
</gene>
<evidence type="ECO:0000256" key="8">
    <source>
        <dbReference type="ARBA" id="ARBA00023002"/>
    </source>
</evidence>
<feature type="domain" description="Bacterial bifunctional deaminase-reductase C-terminal" evidence="13">
    <location>
        <begin position="53"/>
        <end position="251"/>
    </location>
</feature>
<evidence type="ECO:0000313" key="15">
    <source>
        <dbReference type="Proteomes" id="UP001211065"/>
    </source>
</evidence>
<comment type="catalytic activity">
    <reaction evidence="11">
        <text>2,5-diamino-6-(1-D-ribitylamino)pyrimidin-4(3H)-one 5'-phosphate + NAD(+) = 2,5-diamino-6-(1-D-ribosylamino)pyrimidin-4(3H)-one 5'-phosphate + NADH + H(+)</text>
        <dbReference type="Rhea" id="RHEA:27274"/>
        <dbReference type="ChEBI" id="CHEBI:15378"/>
        <dbReference type="ChEBI" id="CHEBI:57540"/>
        <dbReference type="ChEBI" id="CHEBI:57945"/>
        <dbReference type="ChEBI" id="CHEBI:58890"/>
        <dbReference type="ChEBI" id="CHEBI:59545"/>
        <dbReference type="EC" id="1.1.1.302"/>
    </reaction>
</comment>
<dbReference type="Proteomes" id="UP001211065">
    <property type="component" value="Unassembled WGS sequence"/>
</dbReference>
<name>A0AAD5UB56_9FUNG</name>
<dbReference type="Gene3D" id="3.40.430.10">
    <property type="entry name" value="Dihydrofolate Reductase, subunit A"/>
    <property type="match status" value="1"/>
</dbReference>
<sequence length="301" mass="34301">MIGLFEKIPTIESIKDFYSIDNLNSYTDRPYSWSNTVCTLDGVINLNEDLTSIGGGIALKHVPQLGYLSEADFRILNAGWAFSDAVLITGKILRDEIDAICKIEFEDLTNLRLQIGKKTLQPLRLVLSSSGHIFNIRQDSTSIDSKFFENVTSKIIILTTKKGSDYLSTLRLDYKFNFEWNSNVEIVIFDDDQLDNGKESIDLRKMLKLLKIRFKIDYLDVSSGGTVIQQFRDLNVVDELRMTISPQIVGIKNSLGVDRPTIFPSTCKSYNCNNSPLLTWKGIRLLGERMIFLRGIYQYRP</sequence>
<evidence type="ECO:0000256" key="12">
    <source>
        <dbReference type="ARBA" id="ARBA00049020"/>
    </source>
</evidence>
<proteinExistence type="inferred from homology"/>
<dbReference type="PANTHER" id="PTHR38011">
    <property type="entry name" value="DIHYDROFOLATE REDUCTASE FAMILY PROTEIN (AFU_ORTHOLOGUE AFUA_8G06820)"/>
    <property type="match status" value="1"/>
</dbReference>
<protein>
    <recommendedName>
        <fullName evidence="5">2,5-diamino-6-ribosylamino-4(3H)-pyrimidinone 5'-phosphate reductase</fullName>
        <ecNumber evidence="4">1.1.1.302</ecNumber>
    </recommendedName>
    <alternativeName>
        <fullName evidence="10">2,5-diamino-6-(5-phospho-D-ribosylamino)pyrimidin-4(3H)-one reductase</fullName>
    </alternativeName>
    <alternativeName>
        <fullName evidence="9">2,5-diamino-6-ribitylamino-4(3H)-pyrimidinone 5'-phosphate synthase</fullName>
    </alternativeName>
</protein>
<comment type="catalytic activity">
    <reaction evidence="12">
        <text>2,5-diamino-6-(1-D-ribitylamino)pyrimidin-4(3H)-one 5'-phosphate + NADP(+) = 2,5-diamino-6-(1-D-ribosylamino)pyrimidin-4(3H)-one 5'-phosphate + NADPH + H(+)</text>
        <dbReference type="Rhea" id="RHEA:27278"/>
        <dbReference type="ChEBI" id="CHEBI:15378"/>
        <dbReference type="ChEBI" id="CHEBI:57783"/>
        <dbReference type="ChEBI" id="CHEBI:58349"/>
        <dbReference type="ChEBI" id="CHEBI:58890"/>
        <dbReference type="ChEBI" id="CHEBI:59545"/>
        <dbReference type="EC" id="1.1.1.302"/>
    </reaction>
</comment>
<dbReference type="InterPro" id="IPR002734">
    <property type="entry name" value="RibDG_C"/>
</dbReference>
<comment type="function">
    <text evidence="1">Catalyzes an early step in riboflavin biosynthesis, the NADPH-dependent reduction of the ribose side chain of 2,5-diamino-6-ribosylamino-4(3H)-pyrimidinone 5'-phosphate, yielding 2,5-diamino-6-ribitylamino-4(3H)-pyrimidinone 5'-phosphate.</text>
</comment>
<dbReference type="EC" id="1.1.1.302" evidence="4"/>
<evidence type="ECO:0000256" key="9">
    <source>
        <dbReference type="ARBA" id="ARBA00030073"/>
    </source>
</evidence>